<keyword evidence="1" id="KW-0732">Signal</keyword>
<feature type="chain" id="PRO_5010162500" evidence="1">
    <location>
        <begin position="20"/>
        <end position="197"/>
    </location>
</feature>
<organism evidence="3 4">
    <name type="scientific">Zhouia amylolytica</name>
    <dbReference type="NCBI Taxonomy" id="376730"/>
    <lineage>
        <taxon>Bacteria</taxon>
        <taxon>Pseudomonadati</taxon>
        <taxon>Bacteroidota</taxon>
        <taxon>Flavobacteriia</taxon>
        <taxon>Flavobacteriales</taxon>
        <taxon>Flavobacteriaceae</taxon>
        <taxon>Zhouia</taxon>
    </lineage>
</organism>
<reference evidence="3 4" key="1">
    <citation type="submission" date="2016-10" db="EMBL/GenBank/DDBJ databases">
        <authorList>
            <person name="de Groot N.N."/>
        </authorList>
    </citation>
    <scope>NUCLEOTIDE SEQUENCE [LARGE SCALE GENOMIC DNA]</scope>
    <source>
        <strain evidence="3 4">CGMCC 1.6114</strain>
    </source>
</reference>
<evidence type="ECO:0000313" key="3">
    <source>
        <dbReference type="EMBL" id="SFT11863.1"/>
    </source>
</evidence>
<dbReference type="AlphaFoldDB" id="A0A1I6VDQ9"/>
<dbReference type="OrthoDB" id="9805760at2"/>
<name>A0A1I6VDQ9_9FLAO</name>
<gene>
    <name evidence="3" type="ORF">SAMN04487906_3032</name>
</gene>
<evidence type="ECO:0000313" key="4">
    <source>
        <dbReference type="Proteomes" id="UP000183209"/>
    </source>
</evidence>
<accession>A0A1I6VDQ9</accession>
<dbReference type="NCBIfam" id="TIGR02145">
    <property type="entry name" value="Fib_succ_major"/>
    <property type="match status" value="1"/>
</dbReference>
<dbReference type="Proteomes" id="UP000183209">
    <property type="component" value="Unassembled WGS sequence"/>
</dbReference>
<dbReference type="PROSITE" id="PS51257">
    <property type="entry name" value="PROKAR_LIPOPROTEIN"/>
    <property type="match status" value="1"/>
</dbReference>
<dbReference type="Pfam" id="PF09603">
    <property type="entry name" value="Fib_succ_major"/>
    <property type="match status" value="1"/>
</dbReference>
<sequence length="197" mass="22377">MKPKLLPLFLCLSILCACSNDDDNLNNTFQTGSLTDNRDGQTYKTVRIGTQIWMAENMKFDTEDNSSICYENEAYNCFVYGRLYTGNTAQTICPEGWHLPTVEEWNTLFDYFGGEDVAYAFLEPFGMIHEQAVEFNILPTGRSIATNFEKMNEGFYWTSTDGGYPESFRYINYKPGASFSTPGASQTVMQSCRCLKD</sequence>
<feature type="domain" description="Fibrobacter succinogenes major paralogous" evidence="2">
    <location>
        <begin position="46"/>
        <end position="167"/>
    </location>
</feature>
<protein>
    <submittedName>
        <fullName evidence="3">Major paralogous domain-containing protein</fullName>
    </submittedName>
</protein>
<evidence type="ECO:0000256" key="1">
    <source>
        <dbReference type="SAM" id="SignalP"/>
    </source>
</evidence>
<evidence type="ECO:0000259" key="2">
    <source>
        <dbReference type="Pfam" id="PF09603"/>
    </source>
</evidence>
<feature type="signal peptide" evidence="1">
    <location>
        <begin position="1"/>
        <end position="19"/>
    </location>
</feature>
<dbReference type="InterPro" id="IPR011871">
    <property type="entry name" value="Fib_succ_major"/>
</dbReference>
<dbReference type="EMBL" id="FPAG01000009">
    <property type="protein sequence ID" value="SFT11863.1"/>
    <property type="molecule type" value="Genomic_DNA"/>
</dbReference>
<proteinExistence type="predicted"/>
<dbReference type="RefSeq" id="WP_083425970.1">
    <property type="nucleotide sequence ID" value="NZ_FPAG01000009.1"/>
</dbReference>